<dbReference type="RefSeq" id="WP_046561915.1">
    <property type="nucleotide sequence ID" value="NZ_CP010975.1"/>
</dbReference>
<evidence type="ECO:0000313" key="4">
    <source>
        <dbReference type="Proteomes" id="UP000034071"/>
    </source>
</evidence>
<name>A0A0F6RD21_9GAMM</name>
<dbReference type="STRING" id="914150.TQ33_1972"/>
<dbReference type="OrthoDB" id="9796448at2"/>
<sequence length="111" mass="12002">MSHDIELYTLEEVPGYKVEKVLGLVRGNTVRARHVGRDILAGLRNIVGGEVSEYTKLMAESREQAIDRLLDEARLLGANAVIGTRFTTSMVASSAAELLVFGTAVVLSKAD</sequence>
<dbReference type="Proteomes" id="UP000034071">
    <property type="component" value="Chromosome"/>
</dbReference>
<dbReference type="Pfam" id="PF01906">
    <property type="entry name" value="YbjQ_1"/>
    <property type="match status" value="1"/>
</dbReference>
<proteinExistence type="inferred from homology"/>
<dbReference type="EMBL" id="CP010975">
    <property type="protein sequence ID" value="AKE52903.1"/>
    <property type="molecule type" value="Genomic_DNA"/>
</dbReference>
<dbReference type="PATRIC" id="fig|914150.5.peg.2000"/>
<dbReference type="InterPro" id="IPR035439">
    <property type="entry name" value="UPF0145_dom_sf"/>
</dbReference>
<evidence type="ECO:0000256" key="2">
    <source>
        <dbReference type="HAMAP-Rule" id="MF_00338"/>
    </source>
</evidence>
<reference evidence="3 4" key="1">
    <citation type="submission" date="2015-02" db="EMBL/GenBank/DDBJ databases">
        <title>Complete genome sequence of Kangiella geojedonensis strain YCS-5T.</title>
        <authorList>
            <person name="Kim K.M."/>
        </authorList>
    </citation>
    <scope>NUCLEOTIDE SEQUENCE [LARGE SCALE GENOMIC DNA]</scope>
    <source>
        <strain evidence="3 4">YCS-5</strain>
    </source>
</reference>
<protein>
    <recommendedName>
        <fullName evidence="2">UPF0145 protein TQ33_1972</fullName>
    </recommendedName>
</protein>
<evidence type="ECO:0000313" key="3">
    <source>
        <dbReference type="EMBL" id="AKE52903.1"/>
    </source>
</evidence>
<dbReference type="PANTHER" id="PTHR34068:SF2">
    <property type="entry name" value="UPF0145 PROTEIN SCO3412"/>
    <property type="match status" value="1"/>
</dbReference>
<dbReference type="AlphaFoldDB" id="A0A0F6RD21"/>
<comment type="similarity">
    <text evidence="1 2">Belongs to the UPF0145 family.</text>
</comment>
<dbReference type="InterPro" id="IPR002765">
    <property type="entry name" value="UPF0145_YbjQ-like"/>
</dbReference>
<organism evidence="3 4">
    <name type="scientific">Kangiella geojedonensis</name>
    <dbReference type="NCBI Taxonomy" id="914150"/>
    <lineage>
        <taxon>Bacteria</taxon>
        <taxon>Pseudomonadati</taxon>
        <taxon>Pseudomonadota</taxon>
        <taxon>Gammaproteobacteria</taxon>
        <taxon>Kangiellales</taxon>
        <taxon>Kangiellaceae</taxon>
        <taxon>Kangiella</taxon>
    </lineage>
</organism>
<dbReference type="KEGG" id="kge:TQ33_1972"/>
<evidence type="ECO:0000256" key="1">
    <source>
        <dbReference type="ARBA" id="ARBA00010751"/>
    </source>
</evidence>
<accession>A0A0F6RD21</accession>
<dbReference type="Gene3D" id="3.30.110.70">
    <property type="entry name" value="Hypothetical protein apc22750. Chain B"/>
    <property type="match status" value="1"/>
</dbReference>
<dbReference type="HOGENOM" id="CLU_117144_1_2_6"/>
<gene>
    <name evidence="3" type="ORF">TQ33_1972</name>
</gene>
<dbReference type="PANTHER" id="PTHR34068">
    <property type="entry name" value="UPF0145 PROTEIN YBJQ"/>
    <property type="match status" value="1"/>
</dbReference>
<keyword evidence="4" id="KW-1185">Reference proteome</keyword>
<dbReference type="HAMAP" id="MF_00338">
    <property type="entry name" value="UPF0145"/>
    <property type="match status" value="1"/>
</dbReference>
<dbReference type="SUPFAM" id="SSF117782">
    <property type="entry name" value="YbjQ-like"/>
    <property type="match status" value="1"/>
</dbReference>